<dbReference type="AlphaFoldDB" id="A0A6P2BRA1"/>
<dbReference type="GO" id="GO:0016787">
    <property type="term" value="F:hydrolase activity"/>
    <property type="evidence" value="ECO:0007669"/>
    <property type="project" value="UniProtKB-KW"/>
</dbReference>
<accession>A0A6P2BRA1</accession>
<evidence type="ECO:0000313" key="2">
    <source>
        <dbReference type="EMBL" id="TVZ01197.1"/>
    </source>
</evidence>
<dbReference type="InterPro" id="IPR029058">
    <property type="entry name" value="AB_hydrolase_fold"/>
</dbReference>
<dbReference type="Pfam" id="PF00561">
    <property type="entry name" value="Abhydrolase_1"/>
    <property type="match status" value="1"/>
</dbReference>
<protein>
    <submittedName>
        <fullName evidence="2">Alpha/beta fold hydrolase</fullName>
    </submittedName>
</protein>
<dbReference type="InterPro" id="IPR000073">
    <property type="entry name" value="AB_hydrolase_1"/>
</dbReference>
<comment type="caution">
    <text evidence="2">The sequence shown here is derived from an EMBL/GenBank/DDBJ whole genome shotgun (WGS) entry which is preliminary data.</text>
</comment>
<gene>
    <name evidence="2" type="ORF">EAS64_33480</name>
</gene>
<feature type="domain" description="AB hydrolase-1" evidence="1">
    <location>
        <begin position="52"/>
        <end position="159"/>
    </location>
</feature>
<dbReference type="EMBL" id="RPFW01000007">
    <property type="protein sequence ID" value="TVZ01197.1"/>
    <property type="molecule type" value="Genomic_DNA"/>
</dbReference>
<dbReference type="InterPro" id="IPR050471">
    <property type="entry name" value="AB_hydrolase"/>
</dbReference>
<sequence length="306" mass="33220">MPPMNTPVWLTQPGARGAPADLEPGLEGGQHTLAYDQYQLSYEVYGSGDRVLVWLHALLFDAALGRGLARRLAARGNRVVLLDLLGHGRSDKPRHAAANRMDLYAEQVLRLLDELGADQVVLGGVSLGANVSLLTAVRAPERVRGLVLEMPVLERAAPAAALTFIPLLLGTYYTRPVMRLATRAVSMLPRFGIDAIDSVFNAASNEPEVIASVLHGILLGPVAPTVDQRRTIKAPALVLGHGIDVIHSFKDAERLTQQLPDARLIRTRTFAELWVQPARLTGEIGDFLDRVWADGEPVEPPPSLLD</sequence>
<dbReference type="SUPFAM" id="SSF53474">
    <property type="entry name" value="alpha/beta-Hydrolases"/>
    <property type="match status" value="1"/>
</dbReference>
<dbReference type="Gene3D" id="3.40.50.1820">
    <property type="entry name" value="alpha/beta hydrolase"/>
    <property type="match status" value="1"/>
</dbReference>
<dbReference type="PANTHER" id="PTHR43433:SF5">
    <property type="entry name" value="AB HYDROLASE-1 DOMAIN-CONTAINING PROTEIN"/>
    <property type="match status" value="1"/>
</dbReference>
<dbReference type="Proteomes" id="UP000460272">
    <property type="component" value="Unassembled WGS sequence"/>
</dbReference>
<keyword evidence="3" id="KW-1185">Reference proteome</keyword>
<dbReference type="PANTHER" id="PTHR43433">
    <property type="entry name" value="HYDROLASE, ALPHA/BETA FOLD FAMILY PROTEIN"/>
    <property type="match status" value="1"/>
</dbReference>
<proteinExistence type="predicted"/>
<name>A0A6P2BRA1_9ACTN</name>
<dbReference type="PRINTS" id="PR00111">
    <property type="entry name" value="ABHYDROLASE"/>
</dbReference>
<keyword evidence="2" id="KW-0378">Hydrolase</keyword>
<reference evidence="2 3" key="1">
    <citation type="submission" date="2018-11" db="EMBL/GenBank/DDBJ databases">
        <title>Trebonia kvetii gen.nov., sp.nov., a novel acidophilic actinobacterium, and proposal of the new actinobacterial family Treboniaceae fam. nov.</title>
        <authorList>
            <person name="Rapoport D."/>
            <person name="Sagova-Mareckova M."/>
            <person name="Sedlacek I."/>
            <person name="Provaznik J."/>
            <person name="Kralova S."/>
            <person name="Pavlinic D."/>
            <person name="Benes V."/>
            <person name="Kopecky J."/>
        </authorList>
    </citation>
    <scope>NUCLEOTIDE SEQUENCE [LARGE SCALE GENOMIC DNA]</scope>
    <source>
        <strain evidence="2 3">15Tr583</strain>
    </source>
</reference>
<evidence type="ECO:0000313" key="3">
    <source>
        <dbReference type="Proteomes" id="UP000460272"/>
    </source>
</evidence>
<evidence type="ECO:0000259" key="1">
    <source>
        <dbReference type="Pfam" id="PF00561"/>
    </source>
</evidence>
<dbReference type="OrthoDB" id="63519at2"/>
<organism evidence="2 3">
    <name type="scientific">Trebonia kvetii</name>
    <dbReference type="NCBI Taxonomy" id="2480626"/>
    <lineage>
        <taxon>Bacteria</taxon>
        <taxon>Bacillati</taxon>
        <taxon>Actinomycetota</taxon>
        <taxon>Actinomycetes</taxon>
        <taxon>Streptosporangiales</taxon>
        <taxon>Treboniaceae</taxon>
        <taxon>Trebonia</taxon>
    </lineage>
</organism>